<accession>A0A0C2WQR6</accession>
<dbReference type="OrthoDB" id="3039177at2759"/>
<evidence type="ECO:0000256" key="1">
    <source>
        <dbReference type="SAM" id="MobiDB-lite"/>
    </source>
</evidence>
<evidence type="ECO:0000313" key="3">
    <source>
        <dbReference type="EMBL" id="KIL58608.1"/>
    </source>
</evidence>
<dbReference type="Pfam" id="PF13446">
    <property type="entry name" value="RPT"/>
    <property type="match status" value="1"/>
</dbReference>
<name>A0A0C2WQR6_AMAMK</name>
<keyword evidence="4" id="KW-1185">Reference proteome</keyword>
<dbReference type="AlphaFoldDB" id="A0A0C2WQR6"/>
<organism evidence="3 4">
    <name type="scientific">Amanita muscaria (strain Koide BX008)</name>
    <dbReference type="NCBI Taxonomy" id="946122"/>
    <lineage>
        <taxon>Eukaryota</taxon>
        <taxon>Fungi</taxon>
        <taxon>Dikarya</taxon>
        <taxon>Basidiomycota</taxon>
        <taxon>Agaricomycotina</taxon>
        <taxon>Agaricomycetes</taxon>
        <taxon>Agaricomycetidae</taxon>
        <taxon>Agaricales</taxon>
        <taxon>Pluteineae</taxon>
        <taxon>Amanitaceae</taxon>
        <taxon>Amanita</taxon>
    </lineage>
</organism>
<dbReference type="HOGENOM" id="CLU_496994_0_0_1"/>
<gene>
    <name evidence="3" type="ORF">M378DRAFT_15386</name>
</gene>
<dbReference type="Proteomes" id="UP000054549">
    <property type="component" value="Unassembled WGS sequence"/>
</dbReference>
<feature type="region of interest" description="Disordered" evidence="1">
    <location>
        <begin position="28"/>
        <end position="59"/>
    </location>
</feature>
<dbReference type="STRING" id="946122.A0A0C2WQR6"/>
<sequence>MLPPLLAEELHDPDHSIFSVTVTPPNIPQPSAFSSRTDLSGYSGASPVQSTDQPTEEDLRTAVPHPNAYYCPRENGWVIFYWKSSSVAPPLAKSFLESSHPPLPDQGRRKRQTLCIGETGGPFGRANKTHHFHKYEKAFDAHKLAPPFRRDDWVLEGSEESEDGKLLDLYVCCQCCFYCVASGIIPGVIPRKNFDGIVRERTENPPPGKIGEQAVVQAFEVILLVIENKLWKAENRMLRVSRSSFQQKIGWNANIKRIFDILGFTEDIYKDEIDFALRPPVTDTVTAHGQQNRKKLLRAWVETGAWLNKMTNSAALVKDMRIHKLHVKIESAREMCQFAIGAHPDQIPRGELHGTLYSALQNHQRAWQELGLTPSCYSPDLLAFGYLAQCRCDPARTVTYFTHISNLLRVMQEMGSYPSSLQDLIAVERSRGRFVANDIANAAAVLGFGPDGPLRVEYDDTDVPDDFIENTWKECIQRSWHDPVGGSSMQRDANEAFRILAESRGSVKLRRVWELGKKNLMTPERAYDILEIPKDVDDYMLITVFNMRLEEQLMKMDKMQQALLVIAEGRNSERLRQFLASGQDPGDIAAYPVGLIN</sequence>
<evidence type="ECO:0000313" key="4">
    <source>
        <dbReference type="Proteomes" id="UP000054549"/>
    </source>
</evidence>
<evidence type="ECO:0000259" key="2">
    <source>
        <dbReference type="Pfam" id="PF13446"/>
    </source>
</evidence>
<dbReference type="InParanoid" id="A0A0C2WQR6"/>
<reference evidence="3 4" key="1">
    <citation type="submission" date="2014-04" db="EMBL/GenBank/DDBJ databases">
        <title>Evolutionary Origins and Diversification of the Mycorrhizal Mutualists.</title>
        <authorList>
            <consortium name="DOE Joint Genome Institute"/>
            <consortium name="Mycorrhizal Genomics Consortium"/>
            <person name="Kohler A."/>
            <person name="Kuo A."/>
            <person name="Nagy L.G."/>
            <person name="Floudas D."/>
            <person name="Copeland A."/>
            <person name="Barry K.W."/>
            <person name="Cichocki N."/>
            <person name="Veneault-Fourrey C."/>
            <person name="LaButti K."/>
            <person name="Lindquist E.A."/>
            <person name="Lipzen A."/>
            <person name="Lundell T."/>
            <person name="Morin E."/>
            <person name="Murat C."/>
            <person name="Riley R."/>
            <person name="Ohm R."/>
            <person name="Sun H."/>
            <person name="Tunlid A."/>
            <person name="Henrissat B."/>
            <person name="Grigoriev I.V."/>
            <person name="Hibbett D.S."/>
            <person name="Martin F."/>
        </authorList>
    </citation>
    <scope>NUCLEOTIDE SEQUENCE [LARGE SCALE GENOMIC DNA]</scope>
    <source>
        <strain evidence="3 4">Koide BX008</strain>
    </source>
</reference>
<proteinExistence type="predicted"/>
<protein>
    <recommendedName>
        <fullName evidence="2">UCH repeated domain-containing protein</fullName>
    </recommendedName>
</protein>
<dbReference type="InterPro" id="IPR025305">
    <property type="entry name" value="UCH_repeat_domain"/>
</dbReference>
<feature type="compositionally biased region" description="Polar residues" evidence="1">
    <location>
        <begin position="28"/>
        <end position="40"/>
    </location>
</feature>
<dbReference type="EMBL" id="KN818333">
    <property type="protein sequence ID" value="KIL58608.1"/>
    <property type="molecule type" value="Genomic_DNA"/>
</dbReference>
<feature type="domain" description="UCH repeated" evidence="2">
    <location>
        <begin position="522"/>
        <end position="579"/>
    </location>
</feature>